<evidence type="ECO:0000256" key="3">
    <source>
        <dbReference type="ARBA" id="ARBA00022989"/>
    </source>
</evidence>
<dbReference type="Pfam" id="PF13564">
    <property type="entry name" value="DoxX_2"/>
    <property type="match status" value="1"/>
</dbReference>
<dbReference type="RefSeq" id="WP_106774831.1">
    <property type="nucleotide sequence ID" value="NZ_PXYK01000030.1"/>
</dbReference>
<feature type="transmembrane region" description="Helical" evidence="5">
    <location>
        <begin position="68"/>
        <end position="89"/>
    </location>
</feature>
<sequence length="121" mass="13120">MNILLWVLQILLALHTVTGAVWKFSNSAQTVPSLSAIPHGAWLTMSVLELICALGLVLPAFYKPLAMLVPIAAALIAAEMLLFCALHIYSGDPNFGPMIYWLVVAALCAFIAYGRLVLRPL</sequence>
<comment type="subcellular location">
    <subcellularLocation>
        <location evidence="1">Membrane</location>
        <topology evidence="1">Multi-pass membrane protein</topology>
    </subcellularLocation>
</comment>
<gene>
    <name evidence="6" type="ORF">C7I84_24430</name>
</gene>
<name>A0A2P7RVS4_9HYPH</name>
<protein>
    <recommendedName>
        <fullName evidence="8">DoxX family protein</fullName>
    </recommendedName>
</protein>
<evidence type="ECO:0000313" key="6">
    <source>
        <dbReference type="EMBL" id="PSJ54327.1"/>
    </source>
</evidence>
<keyword evidence="7" id="KW-1185">Reference proteome</keyword>
<accession>A0A2P7RVS4</accession>
<keyword evidence="2 5" id="KW-0812">Transmembrane</keyword>
<feature type="transmembrane region" description="Helical" evidence="5">
    <location>
        <begin position="43"/>
        <end position="61"/>
    </location>
</feature>
<dbReference type="GO" id="GO:0016020">
    <property type="term" value="C:membrane"/>
    <property type="evidence" value="ECO:0007669"/>
    <property type="project" value="UniProtKB-SubCell"/>
</dbReference>
<proteinExistence type="predicted"/>
<dbReference type="InterPro" id="IPR032808">
    <property type="entry name" value="DoxX"/>
</dbReference>
<evidence type="ECO:0000256" key="4">
    <source>
        <dbReference type="ARBA" id="ARBA00023136"/>
    </source>
</evidence>
<dbReference type="Proteomes" id="UP000241229">
    <property type="component" value="Unassembled WGS sequence"/>
</dbReference>
<evidence type="ECO:0000313" key="7">
    <source>
        <dbReference type="Proteomes" id="UP000241229"/>
    </source>
</evidence>
<keyword evidence="4 5" id="KW-0472">Membrane</keyword>
<evidence type="ECO:0000256" key="5">
    <source>
        <dbReference type="SAM" id="Phobius"/>
    </source>
</evidence>
<dbReference type="OrthoDB" id="3385086at2"/>
<dbReference type="EMBL" id="PXYK01000030">
    <property type="protein sequence ID" value="PSJ54327.1"/>
    <property type="molecule type" value="Genomic_DNA"/>
</dbReference>
<evidence type="ECO:0000256" key="1">
    <source>
        <dbReference type="ARBA" id="ARBA00004141"/>
    </source>
</evidence>
<keyword evidence="3 5" id="KW-1133">Transmembrane helix</keyword>
<evidence type="ECO:0000256" key="2">
    <source>
        <dbReference type="ARBA" id="ARBA00022692"/>
    </source>
</evidence>
<evidence type="ECO:0008006" key="8">
    <source>
        <dbReference type="Google" id="ProtNLM"/>
    </source>
</evidence>
<organism evidence="6 7">
    <name type="scientific">Kumtagia ephedrae</name>
    <dbReference type="NCBI Taxonomy" id="2116701"/>
    <lineage>
        <taxon>Bacteria</taxon>
        <taxon>Pseudomonadati</taxon>
        <taxon>Pseudomonadota</taxon>
        <taxon>Alphaproteobacteria</taxon>
        <taxon>Hyphomicrobiales</taxon>
        <taxon>Phyllobacteriaceae</taxon>
        <taxon>Kumtagia</taxon>
    </lineage>
</organism>
<reference evidence="6 7" key="1">
    <citation type="submission" date="2018-03" db="EMBL/GenBank/DDBJ databases">
        <title>The draft genome of Mesorhizobium sp. 6GN-30.</title>
        <authorList>
            <person name="Liu L."/>
            <person name="Li L."/>
            <person name="Wang T."/>
            <person name="Zhang X."/>
            <person name="Liang L."/>
        </authorList>
    </citation>
    <scope>NUCLEOTIDE SEQUENCE [LARGE SCALE GENOMIC DNA]</scope>
    <source>
        <strain evidence="6 7">6GN30</strain>
    </source>
</reference>
<feature type="transmembrane region" description="Helical" evidence="5">
    <location>
        <begin position="95"/>
        <end position="118"/>
    </location>
</feature>
<comment type="caution">
    <text evidence="6">The sequence shown here is derived from an EMBL/GenBank/DDBJ whole genome shotgun (WGS) entry which is preliminary data.</text>
</comment>
<dbReference type="AlphaFoldDB" id="A0A2P7RVS4"/>